<evidence type="ECO:0000256" key="1">
    <source>
        <dbReference type="SAM" id="MobiDB-lite"/>
    </source>
</evidence>
<dbReference type="AlphaFoldDB" id="A0A2P2NHK2"/>
<sequence length="156" mass="17166">MNKEGPDYFTYYIREVERLLSEDDNFLPFASELAGDKCEMFEGKETVKHHNTSSGSPFSDSAGSGLSHYKRERLVSLLQQALTALTPEVDEMLEPVVAMQNLRSQVRSKTLVSEHRGSASENNVQQVAYKKSEMTSFSSSTGTTALASPVSSISCS</sequence>
<proteinExistence type="predicted"/>
<name>A0A2P2NHK2_RHIMU</name>
<accession>A0A2P2NHK2</accession>
<dbReference type="EMBL" id="GGEC01061455">
    <property type="protein sequence ID" value="MBX41939.1"/>
    <property type="molecule type" value="Transcribed_RNA"/>
</dbReference>
<feature type="region of interest" description="Disordered" evidence="1">
    <location>
        <begin position="136"/>
        <end position="156"/>
    </location>
</feature>
<organism evidence="2">
    <name type="scientific">Rhizophora mucronata</name>
    <name type="common">Asiatic mangrove</name>
    <dbReference type="NCBI Taxonomy" id="61149"/>
    <lineage>
        <taxon>Eukaryota</taxon>
        <taxon>Viridiplantae</taxon>
        <taxon>Streptophyta</taxon>
        <taxon>Embryophyta</taxon>
        <taxon>Tracheophyta</taxon>
        <taxon>Spermatophyta</taxon>
        <taxon>Magnoliopsida</taxon>
        <taxon>eudicotyledons</taxon>
        <taxon>Gunneridae</taxon>
        <taxon>Pentapetalae</taxon>
        <taxon>rosids</taxon>
        <taxon>fabids</taxon>
        <taxon>Malpighiales</taxon>
        <taxon>Rhizophoraceae</taxon>
        <taxon>Rhizophora</taxon>
    </lineage>
</organism>
<reference evidence="2" key="1">
    <citation type="submission" date="2018-02" db="EMBL/GenBank/DDBJ databases">
        <title>Rhizophora mucronata_Transcriptome.</title>
        <authorList>
            <person name="Meera S.P."/>
            <person name="Sreeshan A."/>
            <person name="Augustine A."/>
        </authorList>
    </citation>
    <scope>NUCLEOTIDE SEQUENCE</scope>
    <source>
        <tissue evidence="2">Leaf</tissue>
    </source>
</reference>
<protein>
    <submittedName>
        <fullName evidence="2">Uncharacterized protein</fullName>
    </submittedName>
</protein>
<evidence type="ECO:0000313" key="2">
    <source>
        <dbReference type="EMBL" id="MBX41939.1"/>
    </source>
</evidence>